<evidence type="ECO:0000256" key="5">
    <source>
        <dbReference type="SAM" id="Phobius"/>
    </source>
</evidence>
<dbReference type="PANTHER" id="PTHR28077:SF1">
    <property type="entry name" value="INOSITOL PHOSPHORYLCERAMIDE SYNTHASE REGULATORY SUBUNIT KEI1"/>
    <property type="match status" value="1"/>
</dbReference>
<dbReference type="Proteomes" id="UP000053758">
    <property type="component" value="Unassembled WGS sequence"/>
</dbReference>
<dbReference type="NCBIfam" id="TIGR01080">
    <property type="entry name" value="rplX_A_E"/>
    <property type="match status" value="1"/>
</dbReference>
<evidence type="ECO:0000256" key="3">
    <source>
        <dbReference type="ARBA" id="ARBA00023274"/>
    </source>
</evidence>
<feature type="domain" description="KOW" evidence="6">
    <location>
        <begin position="674"/>
        <end position="701"/>
    </location>
</feature>
<dbReference type="AlphaFoldDB" id="A0A081CJC0"/>
<feature type="transmembrane region" description="Helical" evidence="5">
    <location>
        <begin position="179"/>
        <end position="202"/>
    </location>
</feature>
<dbReference type="InterPro" id="IPR013862">
    <property type="entry name" value="Kei1"/>
</dbReference>
<keyword evidence="8" id="KW-1185">Reference proteome</keyword>
<feature type="compositionally biased region" description="Acidic residues" evidence="4">
    <location>
        <begin position="241"/>
        <end position="255"/>
    </location>
</feature>
<dbReference type="GeneID" id="26305828"/>
<dbReference type="GO" id="GO:0006673">
    <property type="term" value="P:inositol phosphoceramide metabolic process"/>
    <property type="evidence" value="ECO:0007669"/>
    <property type="project" value="InterPro"/>
</dbReference>
<dbReference type="GO" id="GO:0070916">
    <property type="term" value="C:inositol phosphoceramide synthase complex"/>
    <property type="evidence" value="ECO:0007669"/>
    <property type="project" value="TreeGrafter"/>
</dbReference>
<dbReference type="InterPro" id="IPR005824">
    <property type="entry name" value="KOW"/>
</dbReference>
<gene>
    <name evidence="7" type="ORF">PAN0_014d4990</name>
</gene>
<comment type="similarity">
    <text evidence="1">Belongs to the universal ribosomal protein uL24 family.</text>
</comment>
<dbReference type="InterPro" id="IPR005756">
    <property type="entry name" value="Ribosomal_uL24_euk/arc"/>
</dbReference>
<feature type="compositionally biased region" description="Polar residues" evidence="4">
    <location>
        <begin position="269"/>
        <end position="278"/>
    </location>
</feature>
<dbReference type="Gene3D" id="2.30.30.30">
    <property type="match status" value="2"/>
</dbReference>
<feature type="transmembrane region" description="Helical" evidence="5">
    <location>
        <begin position="20"/>
        <end position="40"/>
    </location>
</feature>
<dbReference type="Pfam" id="PF00467">
    <property type="entry name" value="KOW"/>
    <property type="match status" value="1"/>
</dbReference>
<keyword evidence="5" id="KW-0812">Transmembrane</keyword>
<dbReference type="PROSITE" id="PS01108">
    <property type="entry name" value="RIBOSOMAL_L24"/>
    <property type="match status" value="1"/>
</dbReference>
<dbReference type="InterPro" id="IPR005825">
    <property type="entry name" value="Ribosomal_uL24_CS"/>
</dbReference>
<keyword evidence="5" id="KW-0472">Membrane</keyword>
<protein>
    <submittedName>
        <fullName evidence="7">DUF1753-domain-containing protein</fullName>
    </submittedName>
</protein>
<evidence type="ECO:0000256" key="4">
    <source>
        <dbReference type="SAM" id="MobiDB-lite"/>
    </source>
</evidence>
<dbReference type="InterPro" id="IPR041988">
    <property type="entry name" value="Ribosomal_uL24_KOW"/>
</dbReference>
<organism evidence="7">
    <name type="scientific">Pseudozyma antarctica</name>
    <name type="common">Yeast</name>
    <name type="synonym">Candida antarctica</name>
    <dbReference type="NCBI Taxonomy" id="84753"/>
    <lineage>
        <taxon>Eukaryota</taxon>
        <taxon>Fungi</taxon>
        <taxon>Dikarya</taxon>
        <taxon>Basidiomycota</taxon>
        <taxon>Ustilaginomycotina</taxon>
        <taxon>Ustilaginomycetes</taxon>
        <taxon>Ustilaginales</taxon>
        <taxon>Ustilaginaceae</taxon>
        <taxon>Moesziomyces</taxon>
    </lineage>
</organism>
<dbReference type="SMART" id="SM00739">
    <property type="entry name" value="KOW"/>
    <property type="match status" value="1"/>
</dbReference>
<name>A0A081CJC0_PSEA2</name>
<feature type="compositionally biased region" description="Polar residues" evidence="4">
    <location>
        <begin position="623"/>
        <end position="638"/>
    </location>
</feature>
<feature type="region of interest" description="Disordered" evidence="4">
    <location>
        <begin position="216"/>
        <end position="284"/>
    </location>
</feature>
<dbReference type="GO" id="GO:0003723">
    <property type="term" value="F:RNA binding"/>
    <property type="evidence" value="ECO:0007669"/>
    <property type="project" value="InterPro"/>
</dbReference>
<dbReference type="EMBL" id="DF830081">
    <property type="protein sequence ID" value="GAK66766.1"/>
    <property type="molecule type" value="Genomic_DNA"/>
</dbReference>
<dbReference type="HOGENOM" id="CLU_366373_0_0_1"/>
<dbReference type="InterPro" id="IPR014722">
    <property type="entry name" value="Rib_uL2_dom2"/>
</dbReference>
<dbReference type="Pfam" id="PF16906">
    <property type="entry name" value="Ribosomal_L26"/>
    <property type="match status" value="2"/>
</dbReference>
<keyword evidence="2" id="KW-0689">Ribosomal protein</keyword>
<feature type="transmembrane region" description="Helical" evidence="5">
    <location>
        <begin position="61"/>
        <end position="78"/>
    </location>
</feature>
<sequence length="761" mass="84102">MSRLYLRLPNLPSFHHAITSFLGFMDLKIGATILTLFALFNKTAGIYGILAIFQGGTFSQVALYLYSIATIVIFLWGLKGISDEDAQHVLTYAHLFTADHMISTFWTLLFTFNWFYFTPHDGRPSANQSSYQTGLMDLIESIEAQYRTPEQMAQLHHDKLTPEQRVSSAQRIWKEEKDFSAGVLTLGWIVKLYFALVLYSYALHLRHGTYRTLPLSKASAASTTQRSGAGRSEYRYHPVVGDDELESWSDDDADADAQSNRKPAEHTGAASSNPQAGTSTGGARAVMDRHGAVRVFRIGLVPIQGCTLSDFHDRASAEAAPLGAQSRGCVDLDESGSAASLFGLARKQAAERRVPLAVAREWGCSTKSSRLGRMEPAGMEMPGWTDERERLALERCLVGPGAWQGGFADSRLASPVRVVIVLGRLLLQPSITNHQSSPPVSLYFKMVSSSRRVQRKAHFDAPAHIRRKIMSASLNKELRSEHGQMMTGTSAWIYDGVGEALGRQETQGRWLSSSRSELSHCVLPRIVIAPARTSNAGDRAVEGRAVGLHCASRLSPAGRLSSHMVRDRKMQDDQDDTPLQRLDGAVLGGRCLQVLSRKDSAHHRSRCCLDSFRAPRLFRDTRPTTGGATPTNTHPSSSTFSGLDVGCAACRIRSKDPASNLFSFVSHMQIRSLPVRKDDEVLIVRGSQKGAEGKVTQVYRKKWVINIERIHREKANGATIPHGIHPSNVVITKLKLDEDRKKIIARKSGAKKEEDVEMKDN</sequence>
<keyword evidence="3" id="KW-0687">Ribonucleoprotein</keyword>
<dbReference type="SUPFAM" id="SSF50104">
    <property type="entry name" value="Translation proteins SH3-like domain"/>
    <property type="match status" value="1"/>
</dbReference>
<dbReference type="Pfam" id="PF08552">
    <property type="entry name" value="Kei1"/>
    <property type="match status" value="1"/>
</dbReference>
<dbReference type="FunFam" id="2.30.30.30:FF:000009">
    <property type="entry name" value="60S ribosomal protein L26"/>
    <property type="match status" value="1"/>
</dbReference>
<dbReference type="GO" id="GO:0003735">
    <property type="term" value="F:structural constituent of ribosome"/>
    <property type="evidence" value="ECO:0007669"/>
    <property type="project" value="InterPro"/>
</dbReference>
<dbReference type="PANTHER" id="PTHR28077">
    <property type="entry name" value="INOSITOL PHOSPHORYLCERAMIDE SYNTHASE REGULATORY SUBUNIT KEI1"/>
    <property type="match status" value="1"/>
</dbReference>
<feature type="region of interest" description="Disordered" evidence="4">
    <location>
        <begin position="560"/>
        <end position="579"/>
    </location>
</feature>
<evidence type="ECO:0000256" key="1">
    <source>
        <dbReference type="ARBA" id="ARBA00010618"/>
    </source>
</evidence>
<dbReference type="GO" id="GO:0000139">
    <property type="term" value="C:Golgi membrane"/>
    <property type="evidence" value="ECO:0007669"/>
    <property type="project" value="TreeGrafter"/>
</dbReference>
<dbReference type="GO" id="GO:0006412">
    <property type="term" value="P:translation"/>
    <property type="evidence" value="ECO:0007669"/>
    <property type="project" value="InterPro"/>
</dbReference>
<reference evidence="7" key="1">
    <citation type="submission" date="2014-07" db="EMBL/GenBank/DDBJ databases">
        <title>Draft genome sequence of the yeast Pseudozyma antarctica JCM 10317 known as a producer of lipase B which used in a wide range of industrial applications.</title>
        <authorList>
            <person name="Morita T."/>
            <person name="Saika A."/>
            <person name="Koike H."/>
        </authorList>
    </citation>
    <scope>NUCLEOTIDE SEQUENCE</scope>
    <source>
        <strain evidence="7">JCM 10317</strain>
    </source>
</reference>
<dbReference type="InterPro" id="IPR008991">
    <property type="entry name" value="Translation_prot_SH3-like_sf"/>
</dbReference>
<evidence type="ECO:0000256" key="2">
    <source>
        <dbReference type="ARBA" id="ARBA00022980"/>
    </source>
</evidence>
<dbReference type="GO" id="GO:0070917">
    <property type="term" value="F:inositol phosphoceramide synthase regulator activity"/>
    <property type="evidence" value="ECO:0007669"/>
    <property type="project" value="InterPro"/>
</dbReference>
<dbReference type="CDD" id="cd06089">
    <property type="entry name" value="KOW_RPL26"/>
    <property type="match status" value="1"/>
</dbReference>
<keyword evidence="5" id="KW-1133">Transmembrane helix</keyword>
<dbReference type="RefSeq" id="XP_014655181.1">
    <property type="nucleotide sequence ID" value="XM_014799695.1"/>
</dbReference>
<feature type="region of interest" description="Disordered" evidence="4">
    <location>
        <begin position="619"/>
        <end position="638"/>
    </location>
</feature>
<evidence type="ECO:0000259" key="6">
    <source>
        <dbReference type="SMART" id="SM00739"/>
    </source>
</evidence>
<evidence type="ECO:0000313" key="8">
    <source>
        <dbReference type="Proteomes" id="UP000053758"/>
    </source>
</evidence>
<proteinExistence type="inferred from homology"/>
<feature type="transmembrane region" description="Helical" evidence="5">
    <location>
        <begin position="98"/>
        <end position="117"/>
    </location>
</feature>
<dbReference type="GO" id="GO:0015934">
    <property type="term" value="C:large ribosomal subunit"/>
    <property type="evidence" value="ECO:0007669"/>
    <property type="project" value="InterPro"/>
</dbReference>
<accession>A0A081CJC0</accession>
<evidence type="ECO:0000313" key="7">
    <source>
        <dbReference type="EMBL" id="GAK66766.1"/>
    </source>
</evidence>